<dbReference type="RefSeq" id="WP_199468021.1">
    <property type="nucleotide sequence ID" value="NZ_JAEMNX010000009.1"/>
</dbReference>
<keyword evidence="2" id="KW-1185">Reference proteome</keyword>
<dbReference type="SUPFAM" id="SSF75005">
    <property type="entry name" value="Arabinanase/levansucrase/invertase"/>
    <property type="match status" value="1"/>
</dbReference>
<accession>A0A934JNP2</accession>
<evidence type="ECO:0008006" key="3">
    <source>
        <dbReference type="Google" id="ProtNLM"/>
    </source>
</evidence>
<dbReference type="Gene3D" id="2.115.10.20">
    <property type="entry name" value="Glycosyl hydrolase domain, family 43"/>
    <property type="match status" value="2"/>
</dbReference>
<proteinExistence type="predicted"/>
<name>A0A934JNP2_9GAMM</name>
<evidence type="ECO:0000313" key="1">
    <source>
        <dbReference type="EMBL" id="MBJ7537808.1"/>
    </source>
</evidence>
<dbReference type="PANTHER" id="PTHR35279:SF1">
    <property type="entry name" value="ARABINANASE_LEVANSUCRASE_INVERTASE"/>
    <property type="match status" value="1"/>
</dbReference>
<dbReference type="PANTHER" id="PTHR35279">
    <property type="match status" value="1"/>
</dbReference>
<dbReference type="EMBL" id="JAEMNX010000009">
    <property type="protein sequence ID" value="MBJ7537808.1"/>
    <property type="molecule type" value="Genomic_DNA"/>
</dbReference>
<dbReference type="InterPro" id="IPR023296">
    <property type="entry name" value="Glyco_hydro_beta-prop_sf"/>
</dbReference>
<dbReference type="Proteomes" id="UP000628710">
    <property type="component" value="Unassembled WGS sequence"/>
</dbReference>
<sequence length="306" mass="35757">MKWEKRGIIHQPNKQYSWNQKYDILPTPIYLEEKGIIRVFIGTTDKDNYGRITFLDLDAGNPLNILYEHNDYILGLGDDGTFDDCGVVPSCIIKSQEKDEFYLYTVGFQRTVKTPYMLFAGLAVSTDLTEFKRFSNAPILSRNEFRYISQGAPCVIYEDGIYKMWHWYATKWLKVKGKSFMDYHIGYAESNDGKIWDMKNISCLKPRIDKGEFAVARPWVFKKNEKYHMLYSSRYEDRLYRIEYAVSSDGIVWDREFCSPFDVSDEGWDSEMICYPSVVDVNGKVYMFYNGNNNGETGFGYAELLD</sequence>
<comment type="caution">
    <text evidence="1">The sequence shown here is derived from an EMBL/GenBank/DDBJ whole genome shotgun (WGS) entry which is preliminary data.</text>
</comment>
<organism evidence="1 2">
    <name type="scientific">Marinomonas transparens</name>
    <dbReference type="NCBI Taxonomy" id="2795388"/>
    <lineage>
        <taxon>Bacteria</taxon>
        <taxon>Pseudomonadati</taxon>
        <taxon>Pseudomonadota</taxon>
        <taxon>Gammaproteobacteria</taxon>
        <taxon>Oceanospirillales</taxon>
        <taxon>Oceanospirillaceae</taxon>
        <taxon>Marinomonas</taxon>
    </lineage>
</organism>
<gene>
    <name evidence="1" type="ORF">I8J31_09005</name>
</gene>
<reference evidence="1" key="1">
    <citation type="submission" date="2020-12" db="EMBL/GenBank/DDBJ databases">
        <title>Marinomonas arctica sp. nov., a psychrotolerant bacterium isolated from the Arctic.</title>
        <authorList>
            <person name="Zhang Y."/>
        </authorList>
    </citation>
    <scope>NUCLEOTIDE SEQUENCE</scope>
    <source>
        <strain evidence="1">C1424</strain>
    </source>
</reference>
<protein>
    <recommendedName>
        <fullName evidence="3">Glycosylase</fullName>
    </recommendedName>
</protein>
<dbReference type="AlphaFoldDB" id="A0A934JNP2"/>
<evidence type="ECO:0000313" key="2">
    <source>
        <dbReference type="Proteomes" id="UP000628710"/>
    </source>
</evidence>